<organism evidence="1">
    <name type="scientific">Nothobranchius kuhntae</name>
    <name type="common">Beira killifish</name>
    <dbReference type="NCBI Taxonomy" id="321403"/>
    <lineage>
        <taxon>Eukaryota</taxon>
        <taxon>Metazoa</taxon>
        <taxon>Chordata</taxon>
        <taxon>Craniata</taxon>
        <taxon>Vertebrata</taxon>
        <taxon>Euteleostomi</taxon>
        <taxon>Actinopterygii</taxon>
        <taxon>Neopterygii</taxon>
        <taxon>Teleostei</taxon>
        <taxon>Neoteleostei</taxon>
        <taxon>Acanthomorphata</taxon>
        <taxon>Ovalentaria</taxon>
        <taxon>Atherinomorphae</taxon>
        <taxon>Cyprinodontiformes</taxon>
        <taxon>Nothobranchiidae</taxon>
        <taxon>Nothobranchius</taxon>
    </lineage>
</organism>
<reference evidence="1" key="1">
    <citation type="submission" date="2016-05" db="EMBL/GenBank/DDBJ databases">
        <authorList>
            <person name="Lavstsen T."/>
            <person name="Jespersen J.S."/>
        </authorList>
    </citation>
    <scope>NUCLEOTIDE SEQUENCE</scope>
    <source>
        <tissue evidence="1">Brain</tissue>
    </source>
</reference>
<protein>
    <submittedName>
        <fullName evidence="1">Uncharacterized protein</fullName>
    </submittedName>
</protein>
<accession>A0A1A8KSW1</accession>
<dbReference type="AlphaFoldDB" id="A0A1A8KSW1"/>
<proteinExistence type="predicted"/>
<gene>
    <name evidence="1" type="primary">Nfu_g_1_012869</name>
</gene>
<dbReference type="EMBL" id="HAEE01015550">
    <property type="protein sequence ID" value="SBR35600.1"/>
    <property type="molecule type" value="Transcribed_RNA"/>
</dbReference>
<evidence type="ECO:0000313" key="1">
    <source>
        <dbReference type="EMBL" id="SBR35600.1"/>
    </source>
</evidence>
<sequence>QPHPLHLRREVLHQEERLRLHGETLRRNIIGATEKHKKSNRNQIQWQTVKQLSTFNTEQEE</sequence>
<feature type="non-terminal residue" evidence="1">
    <location>
        <position position="1"/>
    </location>
</feature>
<name>A0A1A8KSW1_NOTKU</name>
<reference evidence="1" key="2">
    <citation type="submission" date="2016-06" db="EMBL/GenBank/DDBJ databases">
        <title>The genome of a short-lived fish provides insights into sex chromosome evolution and the genetic control of aging.</title>
        <authorList>
            <person name="Reichwald K."/>
            <person name="Felder M."/>
            <person name="Petzold A."/>
            <person name="Koch P."/>
            <person name="Groth M."/>
            <person name="Platzer M."/>
        </authorList>
    </citation>
    <scope>NUCLEOTIDE SEQUENCE</scope>
    <source>
        <tissue evidence="1">Brain</tissue>
    </source>
</reference>